<proteinExistence type="inferred from homology"/>
<dbReference type="GO" id="GO:0005634">
    <property type="term" value="C:nucleus"/>
    <property type="evidence" value="ECO:0007669"/>
    <property type="project" value="UniProtKB-ARBA"/>
</dbReference>
<keyword evidence="4" id="KW-0963">Cytoplasm</keyword>
<reference evidence="8 9" key="2">
    <citation type="journal article" date="2018" name="New Phytol.">
        <title>High intraspecific genome diversity in the model arbuscular mycorrhizal symbiont Rhizophagus irregularis.</title>
        <authorList>
            <person name="Chen E.C.H."/>
            <person name="Morin E."/>
            <person name="Beaudet D."/>
            <person name="Noel J."/>
            <person name="Yildirir G."/>
            <person name="Ndikumana S."/>
            <person name="Charron P."/>
            <person name="St-Onge C."/>
            <person name="Giorgi J."/>
            <person name="Kruger M."/>
            <person name="Marton T."/>
            <person name="Ropars J."/>
            <person name="Grigoriev I.V."/>
            <person name="Hainaut M."/>
            <person name="Henrissat B."/>
            <person name="Roux C."/>
            <person name="Martin F."/>
            <person name="Corradi N."/>
        </authorList>
    </citation>
    <scope>NUCLEOTIDE SEQUENCE [LARGE SCALE GENOMIC DNA]</scope>
    <source>
        <strain evidence="8 9">DAOM 197198</strain>
    </source>
</reference>
<dbReference type="SMART" id="SM00268">
    <property type="entry name" value="ACTIN"/>
    <property type="match status" value="1"/>
</dbReference>
<dbReference type="InterPro" id="IPR004000">
    <property type="entry name" value="Actin"/>
</dbReference>
<evidence type="ECO:0000256" key="4">
    <source>
        <dbReference type="ARBA" id="ARBA00022490"/>
    </source>
</evidence>
<dbReference type="STRING" id="747089.A0A2H5TAY4"/>
<evidence type="ECO:0000256" key="7">
    <source>
        <dbReference type="ARBA" id="ARBA00073820"/>
    </source>
</evidence>
<comment type="similarity">
    <text evidence="2">Belongs to the actin family. ARP6 subfamily.</text>
</comment>
<comment type="caution">
    <text evidence="8">The sequence shown here is derived from an EMBL/GenBank/DDBJ whole genome shotgun (WGS) entry which is preliminary data.</text>
</comment>
<comment type="subcellular location">
    <subcellularLocation>
        <location evidence="1">Cytoplasm</location>
    </subcellularLocation>
</comment>
<evidence type="ECO:0000256" key="6">
    <source>
        <dbReference type="ARBA" id="ARBA00063309"/>
    </source>
</evidence>
<dbReference type="Gene3D" id="3.30.420.40">
    <property type="match status" value="2"/>
</dbReference>
<dbReference type="SMR" id="A0A2H5TAY4"/>
<protein>
    <recommendedName>
        <fullName evidence="3">Actin-like protein ARP6</fullName>
    </recommendedName>
    <alternativeName>
        <fullName evidence="7">Actin-like protein arp6</fullName>
    </alternativeName>
</protein>
<accession>A0A2H5TAY4</accession>
<dbReference type="CDD" id="cd10210">
    <property type="entry name" value="ASKHA_NBD_Arp6"/>
    <property type="match status" value="1"/>
</dbReference>
<dbReference type="Pfam" id="PF00022">
    <property type="entry name" value="Actin"/>
    <property type="match status" value="1"/>
</dbReference>
<dbReference type="Gene3D" id="3.90.640.10">
    <property type="entry name" value="Actin, Chain A, domain 4"/>
    <property type="match status" value="1"/>
</dbReference>
<dbReference type="Gene3D" id="2.30.36.70">
    <property type="entry name" value="Actin, Chain A, domain 2"/>
    <property type="match status" value="1"/>
</dbReference>
<comment type="subunit">
    <text evidence="6">Component of the SWR1 chromatin remodeling complex.</text>
</comment>
<gene>
    <name evidence="8" type="ORF">GLOIN_2v1763059</name>
</gene>
<evidence type="ECO:0000256" key="3">
    <source>
        <dbReference type="ARBA" id="ARBA00018633"/>
    </source>
</evidence>
<dbReference type="PANTHER" id="PTHR11937">
    <property type="entry name" value="ACTIN"/>
    <property type="match status" value="1"/>
</dbReference>
<name>A0A2H5TAY4_RHIID</name>
<organism evidence="8 9">
    <name type="scientific">Rhizophagus irregularis (strain DAOM 181602 / DAOM 197198 / MUCL 43194)</name>
    <name type="common">Arbuscular mycorrhizal fungus</name>
    <name type="synonym">Glomus intraradices</name>
    <dbReference type="NCBI Taxonomy" id="747089"/>
    <lineage>
        <taxon>Eukaryota</taxon>
        <taxon>Fungi</taxon>
        <taxon>Fungi incertae sedis</taxon>
        <taxon>Mucoromycota</taxon>
        <taxon>Glomeromycotina</taxon>
        <taxon>Glomeromycetes</taxon>
        <taxon>Glomerales</taxon>
        <taxon>Glomeraceae</taxon>
        <taxon>Rhizophagus</taxon>
    </lineage>
</organism>
<evidence type="ECO:0000256" key="5">
    <source>
        <dbReference type="ARBA" id="ARBA00025222"/>
    </source>
</evidence>
<dbReference type="Proteomes" id="UP000018888">
    <property type="component" value="Unassembled WGS sequence"/>
</dbReference>
<dbReference type="GO" id="GO:0005737">
    <property type="term" value="C:cytoplasm"/>
    <property type="evidence" value="ECO:0007669"/>
    <property type="project" value="UniProtKB-SubCell"/>
</dbReference>
<dbReference type="FunFam" id="3.90.640.10:FF:000014">
    <property type="entry name" value="Putative actin-related protein 6"/>
    <property type="match status" value="1"/>
</dbReference>
<sequence>MSGRKVLVLDNGAYTMKAGYADETQARIIPNCIVTRGKGDKRSYIGDQLSTCTDFTGLYYKLPFEKGFLINWQNEKEVWDRIFSKDVLNCDPKNTTLLITEPCFNLPNVQQNYDEVIFEAYEFEAYYRTNVPWLCIQNDTTSLYKDRFCKFNEVPDCALVVDSGYSFTHIVPFVMGRPILPAIRRINIGGKLLTNHLKEIVSFRYWDMMEQTYIMNEVKETCCFVSQNFLSDLEICRRNPRDNPILQEYVLPDFSRNSKGYIREKKRGGTYDQSDEQVLYMNNERLSVPEILFNPMDVGMNQAGIPEVIVESINAIHSEMFPSLSVNDVDLHGLLYGNIILVGGNSLFSGYKRRIEKDLRFLAPTEFEIRVGMSENPITYAWQGGAKFANSTEFNEKLVTRAEFNEYGHNICLQRFGLGDDDDIEMSE</sequence>
<reference evidence="8 9" key="1">
    <citation type="journal article" date="2013" name="Proc. Natl. Acad. Sci. U.S.A.">
        <title>Genome of an arbuscular mycorrhizal fungus provides insight into the oldest plant symbiosis.</title>
        <authorList>
            <person name="Tisserant E."/>
            <person name="Malbreil M."/>
            <person name="Kuo A."/>
            <person name="Kohler A."/>
            <person name="Symeonidi A."/>
            <person name="Balestrini R."/>
            <person name="Charron P."/>
            <person name="Duensing N."/>
            <person name="Frei Dit Frey N."/>
            <person name="Gianinazzi-Pearson V."/>
            <person name="Gilbert L.B."/>
            <person name="Handa Y."/>
            <person name="Herr J.R."/>
            <person name="Hijri M."/>
            <person name="Koul R."/>
            <person name="Kawaguchi M."/>
            <person name="Krajinski F."/>
            <person name="Lammers P.J."/>
            <person name="Masclaux F.G."/>
            <person name="Murat C."/>
            <person name="Morin E."/>
            <person name="Ndikumana S."/>
            <person name="Pagni M."/>
            <person name="Petitpierre D."/>
            <person name="Requena N."/>
            <person name="Rosikiewicz P."/>
            <person name="Riley R."/>
            <person name="Saito K."/>
            <person name="San Clemente H."/>
            <person name="Shapiro H."/>
            <person name="van Tuinen D."/>
            <person name="Becard G."/>
            <person name="Bonfante P."/>
            <person name="Paszkowski U."/>
            <person name="Shachar-Hill Y.Y."/>
            <person name="Tuskan G.A."/>
            <person name="Young P.W."/>
            <person name="Sanders I.R."/>
            <person name="Henrissat B."/>
            <person name="Rensing S.A."/>
            <person name="Grigoriev I.V."/>
            <person name="Corradi N."/>
            <person name="Roux C."/>
            <person name="Martin F."/>
        </authorList>
    </citation>
    <scope>NUCLEOTIDE SEQUENCE [LARGE SCALE GENOMIC DNA]</scope>
    <source>
        <strain evidence="8 9">DAOM 197198</strain>
    </source>
</reference>
<dbReference type="SUPFAM" id="SSF53067">
    <property type="entry name" value="Actin-like ATPase domain"/>
    <property type="match status" value="2"/>
</dbReference>
<evidence type="ECO:0000313" key="9">
    <source>
        <dbReference type="Proteomes" id="UP000018888"/>
    </source>
</evidence>
<evidence type="ECO:0000256" key="1">
    <source>
        <dbReference type="ARBA" id="ARBA00004496"/>
    </source>
</evidence>
<dbReference type="AlphaFoldDB" id="A0A2H5TAY4"/>
<keyword evidence="9" id="KW-1185">Reference proteome</keyword>
<evidence type="ECO:0000313" key="8">
    <source>
        <dbReference type="EMBL" id="POG81501.1"/>
    </source>
</evidence>
<comment type="function">
    <text evidence="5">Component of the SWR1 complex which mediates the ATP-dependent exchange of histone H2A for the H2A variant HZT1 leading to transcriptional regulation of selected genes by chromatin remodeling. Involved in chromosome stability.</text>
</comment>
<dbReference type="EMBL" id="AUPC02000010">
    <property type="protein sequence ID" value="POG81501.1"/>
    <property type="molecule type" value="Genomic_DNA"/>
</dbReference>
<dbReference type="InterPro" id="IPR043129">
    <property type="entry name" value="ATPase_NBD"/>
</dbReference>
<evidence type="ECO:0000256" key="2">
    <source>
        <dbReference type="ARBA" id="ARBA00005665"/>
    </source>
</evidence>
<dbReference type="VEuPathDB" id="FungiDB:RhiirFUN_000336"/>